<evidence type="ECO:0000313" key="3">
    <source>
        <dbReference type="Proteomes" id="UP000292884"/>
    </source>
</evidence>
<dbReference type="SUPFAM" id="SSF159888">
    <property type="entry name" value="YdhG-like"/>
    <property type="match status" value="1"/>
</dbReference>
<evidence type="ECO:0000259" key="1">
    <source>
        <dbReference type="Pfam" id="PF08818"/>
    </source>
</evidence>
<proteinExistence type="predicted"/>
<gene>
    <name evidence="2" type="ORF">EZ428_07490</name>
</gene>
<comment type="caution">
    <text evidence="2">The sequence shown here is derived from an EMBL/GenBank/DDBJ whole genome shotgun (WGS) entry which is preliminary data.</text>
</comment>
<keyword evidence="3" id="KW-1185">Reference proteome</keyword>
<accession>A0A4R0MWM8</accession>
<dbReference type="InterPro" id="IPR014922">
    <property type="entry name" value="YdhG-like"/>
</dbReference>
<organism evidence="2 3">
    <name type="scientific">Pedobacter frigiditerrae</name>
    <dbReference type="NCBI Taxonomy" id="2530452"/>
    <lineage>
        <taxon>Bacteria</taxon>
        <taxon>Pseudomonadati</taxon>
        <taxon>Bacteroidota</taxon>
        <taxon>Sphingobacteriia</taxon>
        <taxon>Sphingobacteriales</taxon>
        <taxon>Sphingobacteriaceae</taxon>
        <taxon>Pedobacter</taxon>
    </lineage>
</organism>
<dbReference type="AlphaFoldDB" id="A0A4R0MWM8"/>
<dbReference type="EMBL" id="SJSK01000002">
    <property type="protein sequence ID" value="TCC91600.1"/>
    <property type="molecule type" value="Genomic_DNA"/>
</dbReference>
<dbReference type="Gene3D" id="3.90.1150.200">
    <property type="match status" value="1"/>
</dbReference>
<protein>
    <submittedName>
        <fullName evidence="2">DUF1801 domain-containing protein</fullName>
    </submittedName>
</protein>
<feature type="domain" description="YdhG-like" evidence="1">
    <location>
        <begin position="17"/>
        <end position="111"/>
    </location>
</feature>
<sequence length="121" mass="14574">MLSDLDNFYLKREEPTRGCLLAMKEIILKHNNLITHKWKYKLPFFCYKGKMLCYIWFHKKFKKPYLGFYNGALINNDELLAEDRSRIKIFLFDVEEDLPIEKINSILTQAIYIYDNKINAK</sequence>
<dbReference type="OrthoDB" id="670608at2"/>
<name>A0A4R0MWM8_9SPHI</name>
<dbReference type="Pfam" id="PF08818">
    <property type="entry name" value="DUF1801"/>
    <property type="match status" value="1"/>
</dbReference>
<dbReference type="Proteomes" id="UP000292884">
    <property type="component" value="Unassembled WGS sequence"/>
</dbReference>
<evidence type="ECO:0000313" key="2">
    <source>
        <dbReference type="EMBL" id="TCC91600.1"/>
    </source>
</evidence>
<dbReference type="RefSeq" id="WP_131552538.1">
    <property type="nucleotide sequence ID" value="NZ_SJSK01000002.1"/>
</dbReference>
<reference evidence="2 3" key="1">
    <citation type="submission" date="2019-02" db="EMBL/GenBank/DDBJ databases">
        <title>Pedobacter sp. RP-1-13 sp. nov., isolated from Arctic soil.</title>
        <authorList>
            <person name="Dahal R.H."/>
        </authorList>
    </citation>
    <scope>NUCLEOTIDE SEQUENCE [LARGE SCALE GENOMIC DNA]</scope>
    <source>
        <strain evidence="2 3">RP-1-13</strain>
    </source>
</reference>